<gene>
    <name evidence="3" type="primary">Mospd2_8</name>
    <name evidence="3" type="ORF">g.10471</name>
</gene>
<dbReference type="EMBL" id="GGYP01000399">
    <property type="protein sequence ID" value="MDE45170.1"/>
    <property type="molecule type" value="Transcribed_RNA"/>
</dbReference>
<keyword evidence="1" id="KW-0812">Transmembrane</keyword>
<dbReference type="CDD" id="cd00170">
    <property type="entry name" value="SEC14"/>
    <property type="match status" value="1"/>
</dbReference>
<dbReference type="GO" id="GO:0140284">
    <property type="term" value="C:endoplasmic reticulum-endosome membrane contact site"/>
    <property type="evidence" value="ECO:0007669"/>
    <property type="project" value="TreeGrafter"/>
</dbReference>
<dbReference type="SUPFAM" id="SSF52087">
    <property type="entry name" value="CRAL/TRIO domain"/>
    <property type="match status" value="1"/>
</dbReference>
<keyword evidence="1" id="KW-1133">Transmembrane helix</keyword>
<dbReference type="PANTHER" id="PTHR46384">
    <property type="entry name" value="MOTILE SPERM DOMAIN-CONTAINING PROTEIN 2"/>
    <property type="match status" value="1"/>
</dbReference>
<dbReference type="InterPro" id="IPR001251">
    <property type="entry name" value="CRAL-TRIO_dom"/>
</dbReference>
<sequence length="301" mass="35091">MAQPKHGPNEQGLLPEELVEVPTFKDTPNCDEELIRETRQILKQRFEKDPERFYERDLNLLFNDDWTVSRFLLRCRLNPERSIDLVEAAASFRKEFKMGETKLSDFPAEIHQVGGIFQYAPDRVGNITLWMRARYHRRSNEMVHIMKQFILCVMEQCDRACNGRGVAVIFDLSNCGLKNADPSFLFWLLNSFRNYCPKGLSYIIVYNLPWVLNATCTLALTWLSSTNKRRLRFIEGEQIHKFIAPENLPDFVPGGQCKLDYRKVPENCEPVKPRPDDKLVPISEELANTIRDIHRKLTAEN</sequence>
<reference evidence="3" key="1">
    <citation type="submission" date="2018-10" db="EMBL/GenBank/DDBJ databases">
        <title>Transcriptome assembly of Aceria tosichella (Wheat curl mite) Type 2.</title>
        <authorList>
            <person name="Scully E.D."/>
            <person name="Geib S.M."/>
            <person name="Palmer N.A."/>
            <person name="Gupta A.K."/>
            <person name="Sarath G."/>
            <person name="Tatineni S."/>
        </authorList>
    </citation>
    <scope>NUCLEOTIDE SEQUENCE</scope>
    <source>
        <strain evidence="3">LincolnNE</strain>
    </source>
</reference>
<dbReference type="SMART" id="SM00516">
    <property type="entry name" value="SEC14"/>
    <property type="match status" value="1"/>
</dbReference>
<dbReference type="SUPFAM" id="SSF46938">
    <property type="entry name" value="CRAL/TRIO N-terminal domain"/>
    <property type="match status" value="1"/>
</dbReference>
<evidence type="ECO:0000259" key="2">
    <source>
        <dbReference type="PROSITE" id="PS50191"/>
    </source>
</evidence>
<evidence type="ECO:0000256" key="1">
    <source>
        <dbReference type="SAM" id="Phobius"/>
    </source>
</evidence>
<dbReference type="PANTHER" id="PTHR46384:SF1">
    <property type="entry name" value="MOTILE SPERM DOMAIN-CONTAINING PROTEIN 2"/>
    <property type="match status" value="1"/>
</dbReference>
<dbReference type="InterPro" id="IPR036273">
    <property type="entry name" value="CRAL/TRIO_N_dom_sf"/>
</dbReference>
<evidence type="ECO:0000313" key="3">
    <source>
        <dbReference type="EMBL" id="MDE45170.1"/>
    </source>
</evidence>
<dbReference type="PROSITE" id="PS50191">
    <property type="entry name" value="CRAL_TRIO"/>
    <property type="match status" value="1"/>
</dbReference>
<organism evidence="3">
    <name type="scientific">Aceria tosichella</name>
    <name type="common">wheat curl mite</name>
    <dbReference type="NCBI Taxonomy" id="561515"/>
    <lineage>
        <taxon>Eukaryota</taxon>
        <taxon>Metazoa</taxon>
        <taxon>Ecdysozoa</taxon>
        <taxon>Arthropoda</taxon>
        <taxon>Chelicerata</taxon>
        <taxon>Arachnida</taxon>
        <taxon>Acari</taxon>
        <taxon>Acariformes</taxon>
        <taxon>Trombidiformes</taxon>
        <taxon>Prostigmata</taxon>
        <taxon>Eupodina</taxon>
        <taxon>Eriophyoidea</taxon>
        <taxon>Eriophyidae</taxon>
        <taxon>Eriophyinae</taxon>
        <taxon>Aceriini</taxon>
        <taxon>Aceria</taxon>
    </lineage>
</organism>
<protein>
    <submittedName>
        <fullName evidence="3">Motile sperm domain-containing protein 2</fullName>
    </submittedName>
</protein>
<dbReference type="GO" id="GO:0012505">
    <property type="term" value="C:endomembrane system"/>
    <property type="evidence" value="ECO:0007669"/>
    <property type="project" value="TreeGrafter"/>
</dbReference>
<keyword evidence="1" id="KW-0472">Membrane</keyword>
<proteinExistence type="predicted"/>
<feature type="domain" description="CRAL-TRIO" evidence="2">
    <location>
        <begin position="114"/>
        <end position="260"/>
    </location>
</feature>
<feature type="transmembrane region" description="Helical" evidence="1">
    <location>
        <begin position="200"/>
        <end position="223"/>
    </location>
</feature>
<dbReference type="InterPro" id="IPR036865">
    <property type="entry name" value="CRAL-TRIO_dom_sf"/>
</dbReference>
<dbReference type="Pfam" id="PF00650">
    <property type="entry name" value="CRAL_TRIO"/>
    <property type="match status" value="1"/>
</dbReference>
<accession>A0A6G1S5G1</accession>
<dbReference type="AlphaFoldDB" id="A0A6G1S5G1"/>
<dbReference type="InterPro" id="IPR053012">
    <property type="entry name" value="ER-organelle_contact"/>
</dbReference>
<dbReference type="Gene3D" id="3.40.525.10">
    <property type="entry name" value="CRAL-TRIO lipid binding domain"/>
    <property type="match status" value="1"/>
</dbReference>
<name>A0A6G1S5G1_9ACAR</name>